<sequence>MSTKMPYCTNRCWFSGSPWLVRERLPERALAPGGIASLLHRLRGVAQTGEGAPTGAAGRHGRRRVLSSGGCMGPAIGCVGHTVLQSSGLGDSLHPSQKQARAASTPLRRRLLALAESQYAKPVWHEVYGA</sequence>
<dbReference type="Proteomes" id="UP001189429">
    <property type="component" value="Unassembled WGS sequence"/>
</dbReference>
<dbReference type="EMBL" id="CAUYUJ010019471">
    <property type="protein sequence ID" value="CAK0891397.1"/>
    <property type="molecule type" value="Genomic_DNA"/>
</dbReference>
<evidence type="ECO:0000313" key="2">
    <source>
        <dbReference type="Proteomes" id="UP001189429"/>
    </source>
</evidence>
<evidence type="ECO:0000313" key="1">
    <source>
        <dbReference type="EMBL" id="CAK0891397.1"/>
    </source>
</evidence>
<reference evidence="1" key="1">
    <citation type="submission" date="2023-10" db="EMBL/GenBank/DDBJ databases">
        <authorList>
            <person name="Chen Y."/>
            <person name="Shah S."/>
            <person name="Dougan E. K."/>
            <person name="Thang M."/>
            <person name="Chan C."/>
        </authorList>
    </citation>
    <scope>NUCLEOTIDE SEQUENCE [LARGE SCALE GENOMIC DNA]</scope>
</reference>
<keyword evidence="2" id="KW-1185">Reference proteome</keyword>
<name>A0ABN9WYL0_9DINO</name>
<gene>
    <name evidence="1" type="ORF">PCOR1329_LOCUS71367</name>
</gene>
<accession>A0ABN9WYL0</accession>
<protein>
    <submittedName>
        <fullName evidence="1">Uncharacterized protein</fullName>
    </submittedName>
</protein>
<comment type="caution">
    <text evidence="1">The sequence shown here is derived from an EMBL/GenBank/DDBJ whole genome shotgun (WGS) entry which is preliminary data.</text>
</comment>
<organism evidence="1 2">
    <name type="scientific">Prorocentrum cordatum</name>
    <dbReference type="NCBI Taxonomy" id="2364126"/>
    <lineage>
        <taxon>Eukaryota</taxon>
        <taxon>Sar</taxon>
        <taxon>Alveolata</taxon>
        <taxon>Dinophyceae</taxon>
        <taxon>Prorocentrales</taxon>
        <taxon>Prorocentraceae</taxon>
        <taxon>Prorocentrum</taxon>
    </lineage>
</organism>
<proteinExistence type="predicted"/>